<dbReference type="Proteomes" id="UP000646523">
    <property type="component" value="Unassembled WGS sequence"/>
</dbReference>
<gene>
    <name evidence="2" type="ORF">GCM10012289_34980</name>
</gene>
<comment type="caution">
    <text evidence="2">The sequence shown here is derived from an EMBL/GenBank/DDBJ whole genome shotgun (WGS) entry which is preliminary data.</text>
</comment>
<sequence length="140" mass="13932">MGFRNASPALAKCADHDLSRHFAITPKYSRARGTLPHTSGGSGHARAASLPLRASRAGAPGPAPRGGESEVAPPRAAGLVAARLDEAAVCRTGGMASATVAGPPADRGDASAGFGGRARQVALSANTDAESAARPRGLAR</sequence>
<evidence type="ECO:0000256" key="1">
    <source>
        <dbReference type="SAM" id="MobiDB-lite"/>
    </source>
</evidence>
<reference evidence="2" key="1">
    <citation type="journal article" date="2014" name="Int. J. Syst. Evol. Microbiol.">
        <title>Complete genome sequence of Corynebacterium casei LMG S-19264T (=DSM 44701T), isolated from a smear-ripened cheese.</title>
        <authorList>
            <consortium name="US DOE Joint Genome Institute (JGI-PGF)"/>
            <person name="Walter F."/>
            <person name="Albersmeier A."/>
            <person name="Kalinowski J."/>
            <person name="Ruckert C."/>
        </authorList>
    </citation>
    <scope>NUCLEOTIDE SEQUENCE</scope>
    <source>
        <strain evidence="2">CGMCC 4.7368</strain>
    </source>
</reference>
<keyword evidence="3" id="KW-1185">Reference proteome</keyword>
<dbReference type="AlphaFoldDB" id="A0A917YZ56"/>
<organism evidence="2 3">
    <name type="scientific">Nonomuraea cavernae</name>
    <dbReference type="NCBI Taxonomy" id="2045107"/>
    <lineage>
        <taxon>Bacteria</taxon>
        <taxon>Bacillati</taxon>
        <taxon>Actinomycetota</taxon>
        <taxon>Actinomycetes</taxon>
        <taxon>Streptosporangiales</taxon>
        <taxon>Streptosporangiaceae</taxon>
        <taxon>Nonomuraea</taxon>
    </lineage>
</organism>
<proteinExistence type="predicted"/>
<evidence type="ECO:0000313" key="3">
    <source>
        <dbReference type="Proteomes" id="UP000646523"/>
    </source>
</evidence>
<feature type="region of interest" description="Disordered" evidence="1">
    <location>
        <begin position="29"/>
        <end position="72"/>
    </location>
</feature>
<evidence type="ECO:0000313" key="2">
    <source>
        <dbReference type="EMBL" id="GGO70782.1"/>
    </source>
</evidence>
<accession>A0A917YZ56</accession>
<dbReference type="EMBL" id="BMNH01000009">
    <property type="protein sequence ID" value="GGO70782.1"/>
    <property type="molecule type" value="Genomic_DNA"/>
</dbReference>
<protein>
    <submittedName>
        <fullName evidence="2">Uncharacterized protein</fullName>
    </submittedName>
</protein>
<feature type="compositionally biased region" description="Low complexity" evidence="1">
    <location>
        <begin position="45"/>
        <end position="60"/>
    </location>
</feature>
<reference evidence="2" key="2">
    <citation type="submission" date="2020-09" db="EMBL/GenBank/DDBJ databases">
        <authorList>
            <person name="Sun Q."/>
            <person name="Zhou Y."/>
        </authorList>
    </citation>
    <scope>NUCLEOTIDE SEQUENCE</scope>
    <source>
        <strain evidence="2">CGMCC 4.7368</strain>
    </source>
</reference>
<name>A0A917YZ56_9ACTN</name>